<dbReference type="InterPro" id="IPR051625">
    <property type="entry name" value="Signaling_Regulatory_Domain"/>
</dbReference>
<feature type="repeat" description="RCC1" evidence="2">
    <location>
        <begin position="159"/>
        <end position="213"/>
    </location>
</feature>
<dbReference type="InterPro" id="IPR000408">
    <property type="entry name" value="Reg_chr_condens"/>
</dbReference>
<name>A0A061RMB2_9CHLO</name>
<dbReference type="AlphaFoldDB" id="A0A061RMB2"/>
<dbReference type="PROSITE" id="PS00626">
    <property type="entry name" value="RCC1_2"/>
    <property type="match status" value="3"/>
</dbReference>
<sequence>MDCMGLKTFHLNLWQTYLQFFVSNYPSRAVLYPFCACLLCSIVNTADVAHEVYAWGRNNAGQLGLVNFQERNRPTPVSLLKGKRIEVVVAGGSETVDGHTLAIAAPGKLFASGDNTYGQLGFGDHTDSESLMPVGALYQLEVSQVSAGETHTLAVTSVGEVYAWGSNAHGQLGVDDPRTEFASPQQVKIELYSEEKVIGVCAGYQHSVAWTDQGSVWSWGDNTYGQLGLGDKKLRRAPAKVSFGKKMRAQDLCCGAYHTVLVAEGGAVYVWGRNKAGQLGLESSGVRDVVSPTAVAPFATEPDTVVAVSCGASHTMATTAQGVLWAFGDNSAGQLGTGGKLLSKQPPQPVECPGSGTWRAVVAGHTLGLSQEGVLYSWGQGSSGQLGLADSVQHPEPVEVKELKGAKISSIGAGASTSFAVTSVGELWAWGKNNVGQAGVRATKTPKAVPEVVVRNEEVTRVKQVAAGGYAYMYEGHSAVLTQSGELVMWGWNSFGQLGLGEVSAGRPIPQRNVWLQKQRVRQVEAGQFATAAVTEGGEVYTWGLNEAGQLGKGDFSSSAVEVPQRIHVDAHIVAVAVGYAHMLALSDEGRVFAWGRNFYGQLGVGDHKDKPSPQLVSYLQEEQVVEVRAGQYHSLAITVRGDVFAWGYNREYELGVGDNMDRVLPQAIPALQGKEVVTAAACGYHSMAVTADGSLYTWGLNTYGQLGQTGRRDQPHGKVPQLVQLQPHAEAGKRYLKVKSAACGTWHSAAVTEAGELFTWGRCSMGQLGIGSKCGKSGKVDTPEHVRDLGGHEVLSVACGACHTLAVAADRR</sequence>
<proteinExistence type="predicted"/>
<feature type="repeat" description="RCC1" evidence="2">
    <location>
        <begin position="538"/>
        <end position="589"/>
    </location>
</feature>
<feature type="repeat" description="RCC1" evidence="2">
    <location>
        <begin position="373"/>
        <end position="424"/>
    </location>
</feature>
<gene>
    <name evidence="4" type="ORF">TSPGSL018_1115</name>
</gene>
<evidence type="ECO:0000259" key="3">
    <source>
        <dbReference type="Pfam" id="PF25390"/>
    </source>
</evidence>
<dbReference type="InterPro" id="IPR009091">
    <property type="entry name" value="RCC1/BLIP-II"/>
</dbReference>
<dbReference type="SUPFAM" id="SSF50985">
    <property type="entry name" value="RCC1/BLIP-II"/>
    <property type="match status" value="4"/>
</dbReference>
<feature type="repeat" description="RCC1" evidence="2">
    <location>
        <begin position="590"/>
        <end position="641"/>
    </location>
</feature>
<feature type="repeat" description="RCC1" evidence="2">
    <location>
        <begin position="756"/>
        <end position="811"/>
    </location>
</feature>
<feature type="domain" description="RCC1-like" evidence="3">
    <location>
        <begin position="51"/>
        <end position="415"/>
    </location>
</feature>
<reference evidence="4" key="1">
    <citation type="submission" date="2014-05" db="EMBL/GenBank/DDBJ databases">
        <title>The transcriptome of the halophilic microalga Tetraselmis sp. GSL018 isolated from the Great Salt Lake, Utah.</title>
        <authorList>
            <person name="Jinkerson R.E."/>
            <person name="D'Adamo S."/>
            <person name="Posewitz M.C."/>
        </authorList>
    </citation>
    <scope>NUCLEOTIDE SEQUENCE</scope>
    <source>
        <strain evidence="4">GSL018</strain>
    </source>
</reference>
<feature type="repeat" description="RCC1" evidence="2">
    <location>
        <begin position="642"/>
        <end position="693"/>
    </location>
</feature>
<evidence type="ECO:0000256" key="2">
    <source>
        <dbReference type="PROSITE-ProRule" id="PRU00235"/>
    </source>
</evidence>
<keyword evidence="1" id="KW-0677">Repeat</keyword>
<dbReference type="Pfam" id="PF25390">
    <property type="entry name" value="WD40_RLD"/>
    <property type="match status" value="1"/>
</dbReference>
<feature type="repeat" description="RCC1" evidence="2">
    <location>
        <begin position="266"/>
        <end position="321"/>
    </location>
</feature>
<evidence type="ECO:0000313" key="4">
    <source>
        <dbReference type="EMBL" id="JAC71805.1"/>
    </source>
</evidence>
<organism evidence="4">
    <name type="scientific">Tetraselmis sp. GSL018</name>
    <dbReference type="NCBI Taxonomy" id="582737"/>
    <lineage>
        <taxon>Eukaryota</taxon>
        <taxon>Viridiplantae</taxon>
        <taxon>Chlorophyta</taxon>
        <taxon>core chlorophytes</taxon>
        <taxon>Chlorodendrophyceae</taxon>
        <taxon>Chlorodendrales</taxon>
        <taxon>Chlorodendraceae</taxon>
        <taxon>Tetraselmis</taxon>
    </lineage>
</organism>
<feature type="repeat" description="RCC1" evidence="2">
    <location>
        <begin position="107"/>
        <end position="158"/>
    </location>
</feature>
<dbReference type="InterPro" id="IPR058923">
    <property type="entry name" value="RCC1-like_dom"/>
</dbReference>
<feature type="repeat" description="RCC1" evidence="2">
    <location>
        <begin position="485"/>
        <end position="537"/>
    </location>
</feature>
<evidence type="ECO:0000256" key="1">
    <source>
        <dbReference type="ARBA" id="ARBA00022737"/>
    </source>
</evidence>
<feature type="repeat" description="RCC1" evidence="2">
    <location>
        <begin position="425"/>
        <end position="478"/>
    </location>
</feature>
<feature type="repeat" description="RCC1" evidence="2">
    <location>
        <begin position="694"/>
        <end position="755"/>
    </location>
</feature>
<feature type="repeat" description="RCC1" evidence="2">
    <location>
        <begin position="50"/>
        <end position="101"/>
    </location>
</feature>
<dbReference type="Gene3D" id="2.130.10.30">
    <property type="entry name" value="Regulator of chromosome condensation 1/beta-lactamase-inhibitor protein II"/>
    <property type="match status" value="4"/>
</dbReference>
<dbReference type="PROSITE" id="PS50012">
    <property type="entry name" value="RCC1_3"/>
    <property type="match status" value="13"/>
</dbReference>
<protein>
    <submittedName>
        <fullName evidence="4">Bnr repeat domain protein</fullName>
    </submittedName>
</protein>
<dbReference type="Pfam" id="PF00415">
    <property type="entry name" value="RCC1"/>
    <property type="match status" value="7"/>
</dbReference>
<feature type="repeat" description="RCC1" evidence="2">
    <location>
        <begin position="214"/>
        <end position="265"/>
    </location>
</feature>
<dbReference type="PRINTS" id="PR00633">
    <property type="entry name" value="RCCNDNSATION"/>
</dbReference>
<dbReference type="PANTHER" id="PTHR22872">
    <property type="entry name" value="BTK-BINDING PROTEIN-RELATED"/>
    <property type="match status" value="1"/>
</dbReference>
<dbReference type="EMBL" id="GBEZ01014258">
    <property type="protein sequence ID" value="JAC71805.1"/>
    <property type="molecule type" value="Transcribed_RNA"/>
</dbReference>
<accession>A0A061RMB2</accession>